<comment type="catalytic activity">
    <reaction evidence="9">
        <text>ubiquinone-10 + hydrogen sulfide + sulfite + 2 H(+) = ubiquinol-10 + thiosulfate</text>
        <dbReference type="Rhea" id="RHEA:38359"/>
        <dbReference type="ChEBI" id="CHEBI:15378"/>
        <dbReference type="ChEBI" id="CHEBI:17359"/>
        <dbReference type="ChEBI" id="CHEBI:29919"/>
        <dbReference type="ChEBI" id="CHEBI:33542"/>
        <dbReference type="ChEBI" id="CHEBI:46245"/>
        <dbReference type="ChEBI" id="CHEBI:64183"/>
    </reaction>
    <physiologicalReaction direction="left-to-right" evidence="9">
        <dbReference type="Rhea" id="RHEA:38360"/>
    </physiologicalReaction>
</comment>
<protein>
    <recommendedName>
        <fullName evidence="15">Sulfide:quinone oxidoreductase, mitochondrial</fullName>
        <ecNumber evidence="14">1.8.5.8</ecNumber>
    </recommendedName>
    <alternativeName>
        <fullName evidence="16">Sulfide quinone oxidoreductase</fullName>
    </alternativeName>
</protein>
<comment type="similarity">
    <text evidence="13">Belongs to the SQRD family.</text>
</comment>
<feature type="domain" description="FAD/NAD(P)-binding" evidence="17">
    <location>
        <begin position="174"/>
        <end position="290"/>
    </location>
</feature>
<dbReference type="PANTHER" id="PTHR10632:SF2">
    <property type="entry name" value="SULFIDE:QUINONE OXIDOREDUCTASE, MITOCHONDRIAL"/>
    <property type="match status" value="1"/>
</dbReference>
<keyword evidence="8" id="KW-0496">Mitochondrion</keyword>
<dbReference type="InterPro" id="IPR036188">
    <property type="entry name" value="FAD/NAD-bd_sf"/>
</dbReference>
<evidence type="ECO:0000256" key="7">
    <source>
        <dbReference type="ARBA" id="ARBA00023002"/>
    </source>
</evidence>
<reference evidence="19" key="1">
    <citation type="journal article" date="2013" name="Nat. Genet.">
        <title>The draft genomes of soft-shell turtle and green sea turtle yield insights into the development and evolution of the turtle-specific body plan.</title>
        <authorList>
            <person name="Wang Z."/>
            <person name="Pascual-Anaya J."/>
            <person name="Zadissa A."/>
            <person name="Li W."/>
            <person name="Niimura Y."/>
            <person name="Huang Z."/>
            <person name="Li C."/>
            <person name="White S."/>
            <person name="Xiong Z."/>
            <person name="Fang D."/>
            <person name="Wang B."/>
            <person name="Ming Y."/>
            <person name="Chen Y."/>
            <person name="Zheng Y."/>
            <person name="Kuraku S."/>
            <person name="Pignatelli M."/>
            <person name="Herrero J."/>
            <person name="Beal K."/>
            <person name="Nozawa M."/>
            <person name="Li Q."/>
            <person name="Wang J."/>
            <person name="Zhang H."/>
            <person name="Yu L."/>
            <person name="Shigenobu S."/>
            <person name="Wang J."/>
            <person name="Liu J."/>
            <person name="Flicek P."/>
            <person name="Searle S."/>
            <person name="Wang J."/>
            <person name="Kuratani S."/>
            <person name="Yin Y."/>
            <person name="Aken B."/>
            <person name="Zhang G."/>
            <person name="Irie N."/>
        </authorList>
    </citation>
    <scope>NUCLEOTIDE SEQUENCE [LARGE SCALE GENOMIC DNA]</scope>
</reference>
<comment type="function">
    <text evidence="12">Catalyzes the oxidation of hydrogen sulfide with the help of a quinone, such as ubiquinone-10, giving rise to thiosulfate and ultimately to sulfane (molecular sulfur) atoms. Requires an additional electron acceptor; can use sulfite, sulfide or cyanide (in vitro). It is believed the in vivo electron acceptor is glutathione.</text>
</comment>
<dbReference type="EC" id="1.8.5.8" evidence="14"/>
<comment type="catalytic activity">
    <reaction evidence="10">
        <text>ubiquinone-10 + hydrogen sulfide + glutathione + H(+) = S-sulfanylglutathione + ubiquinol-10</text>
        <dbReference type="Rhea" id="RHEA:62608"/>
        <dbReference type="ChEBI" id="CHEBI:15378"/>
        <dbReference type="ChEBI" id="CHEBI:29919"/>
        <dbReference type="ChEBI" id="CHEBI:46245"/>
        <dbReference type="ChEBI" id="CHEBI:57925"/>
        <dbReference type="ChEBI" id="CHEBI:58905"/>
        <dbReference type="ChEBI" id="CHEBI:64183"/>
    </reaction>
    <physiologicalReaction direction="left-to-right" evidence="10">
        <dbReference type="Rhea" id="RHEA:62609"/>
    </physiologicalReaction>
</comment>
<dbReference type="GO" id="GO:0070224">
    <property type="term" value="F:sulfide:quinone oxidoreductase activity"/>
    <property type="evidence" value="ECO:0007669"/>
    <property type="project" value="TreeGrafter"/>
</dbReference>
<dbReference type="GO" id="GO:0071949">
    <property type="term" value="F:FAD binding"/>
    <property type="evidence" value="ECO:0007669"/>
    <property type="project" value="TreeGrafter"/>
</dbReference>
<dbReference type="Proteomes" id="UP000031443">
    <property type="component" value="Unassembled WGS sequence"/>
</dbReference>
<dbReference type="PANTHER" id="PTHR10632">
    <property type="entry name" value="SULFIDE:QUINONE OXIDOREDUCTASE"/>
    <property type="match status" value="1"/>
</dbReference>
<dbReference type="Gene3D" id="3.50.50.100">
    <property type="match status" value="1"/>
</dbReference>
<evidence type="ECO:0000256" key="11">
    <source>
        <dbReference type="ARBA" id="ARBA00052986"/>
    </source>
</evidence>
<dbReference type="InterPro" id="IPR015904">
    <property type="entry name" value="Sulphide_quinone_reductase"/>
</dbReference>
<comment type="catalytic activity">
    <reaction evidence="11">
        <text>a quinone + hydrogen sulfide + glutathione + H(+) = S-sulfanylglutathione + a quinol</text>
        <dbReference type="Rhea" id="RHEA:55156"/>
        <dbReference type="ChEBI" id="CHEBI:15378"/>
        <dbReference type="ChEBI" id="CHEBI:24646"/>
        <dbReference type="ChEBI" id="CHEBI:29919"/>
        <dbReference type="ChEBI" id="CHEBI:57925"/>
        <dbReference type="ChEBI" id="CHEBI:58905"/>
        <dbReference type="ChEBI" id="CHEBI:132124"/>
        <dbReference type="EC" id="1.8.5.8"/>
    </reaction>
    <physiologicalReaction direction="left-to-right" evidence="11">
        <dbReference type="Rhea" id="RHEA:55157"/>
    </physiologicalReaction>
</comment>
<sequence>EASPDEGLIEDLAVVDKKAVEQLTEGLISHYLPDLQRSKLALQELTQNQVVLLDTLEQEISKFKECNSILDINALFSEAKHYHNKLVNIRKEMMMLHEKTSKLKKRALKLQQKRQKEELEREQQHSCLLKMSNMGVVSTCFCVRSFVHLLRPGVQKMGYFQLHTASRCAAKNHYEVLVLGGGSGGITMSARMKRKVGAENVAIVEPHEKHYYQPMWTLVGAGAKQLATSGRPTASVIPSGVKWIKSTVTELDPDKNCIRLADDKKISYKYLIIALGLQLHYEKIKGLPEGFNYPKIGSNYSVHTVEKTWKALQDFKEGNAIFTFPNTPVKCGGAPQKIMYLSEAYLRKTGKRSKANIVFNTSLGSIFSVQKYANRLLEIIKARNIVVNYKHNLIEVRADKQEAVFENLDTPGVTEVYQYDGYTSCPIVTGYNSVILAEFDYNSQPLETFPIDQSKERLLMYYMKADLMPFLYWNGLLKKKFEMTDSQELQLLDLDMIDS</sequence>
<keyword evidence="19" id="KW-1185">Reference proteome</keyword>
<evidence type="ECO:0000256" key="13">
    <source>
        <dbReference type="ARBA" id="ARBA00060891"/>
    </source>
</evidence>
<evidence type="ECO:0000256" key="3">
    <source>
        <dbReference type="ARBA" id="ARBA00022630"/>
    </source>
</evidence>
<feature type="non-terminal residue" evidence="18">
    <location>
        <position position="1"/>
    </location>
</feature>
<dbReference type="EMBL" id="KB558679">
    <property type="protein sequence ID" value="EMP29144.1"/>
    <property type="molecule type" value="Genomic_DNA"/>
</dbReference>
<organism evidence="18 19">
    <name type="scientific">Chelonia mydas</name>
    <name type="common">Green sea-turtle</name>
    <name type="synonym">Chelonia agassizi</name>
    <dbReference type="NCBI Taxonomy" id="8469"/>
    <lineage>
        <taxon>Eukaryota</taxon>
        <taxon>Metazoa</taxon>
        <taxon>Chordata</taxon>
        <taxon>Craniata</taxon>
        <taxon>Vertebrata</taxon>
        <taxon>Euteleostomi</taxon>
        <taxon>Archelosauria</taxon>
        <taxon>Testudinata</taxon>
        <taxon>Testudines</taxon>
        <taxon>Cryptodira</taxon>
        <taxon>Durocryptodira</taxon>
        <taxon>Americhelydia</taxon>
        <taxon>Chelonioidea</taxon>
        <taxon>Cheloniidae</taxon>
        <taxon>Chelonia</taxon>
    </lineage>
</organism>
<comment type="subcellular location">
    <subcellularLocation>
        <location evidence="2">Mitochondrion</location>
    </subcellularLocation>
</comment>
<evidence type="ECO:0000259" key="17">
    <source>
        <dbReference type="Pfam" id="PF07992"/>
    </source>
</evidence>
<gene>
    <name evidence="18" type="ORF">UY3_13724</name>
</gene>
<dbReference type="GO" id="GO:0070221">
    <property type="term" value="P:sulfide oxidation, using sulfide:quinone oxidoreductase"/>
    <property type="evidence" value="ECO:0007669"/>
    <property type="project" value="TreeGrafter"/>
</dbReference>
<keyword evidence="3" id="KW-0285">Flavoprotein</keyword>
<keyword evidence="4" id="KW-0874">Quinone</keyword>
<keyword evidence="6" id="KW-0809">Transit peptide</keyword>
<dbReference type="SUPFAM" id="SSF51905">
    <property type="entry name" value="FAD/NAD(P)-binding domain"/>
    <property type="match status" value="2"/>
</dbReference>
<comment type="cofactor">
    <cofactor evidence="1">
        <name>FAD</name>
        <dbReference type="ChEBI" id="CHEBI:57692"/>
    </cofactor>
</comment>
<evidence type="ECO:0000256" key="2">
    <source>
        <dbReference type="ARBA" id="ARBA00004173"/>
    </source>
</evidence>
<evidence type="ECO:0000256" key="4">
    <source>
        <dbReference type="ARBA" id="ARBA00022719"/>
    </source>
</evidence>
<evidence type="ECO:0000256" key="8">
    <source>
        <dbReference type="ARBA" id="ARBA00023128"/>
    </source>
</evidence>
<dbReference type="GO" id="GO:0106436">
    <property type="term" value="F:glutathione-dependent sulfide quinone oxidoreductase activity"/>
    <property type="evidence" value="ECO:0007669"/>
    <property type="project" value="UniProtKB-EC"/>
</dbReference>
<dbReference type="GO" id="GO:0048038">
    <property type="term" value="F:quinone binding"/>
    <property type="evidence" value="ECO:0007669"/>
    <property type="project" value="UniProtKB-KW"/>
</dbReference>
<evidence type="ECO:0000256" key="10">
    <source>
        <dbReference type="ARBA" id="ARBA00052810"/>
    </source>
</evidence>
<evidence type="ECO:0000313" key="19">
    <source>
        <dbReference type="Proteomes" id="UP000031443"/>
    </source>
</evidence>
<dbReference type="InterPro" id="IPR028119">
    <property type="entry name" value="Snapin/Pallidin/Snn1"/>
</dbReference>
<dbReference type="InterPro" id="IPR023753">
    <property type="entry name" value="FAD/NAD-binding_dom"/>
</dbReference>
<dbReference type="Pfam" id="PF07992">
    <property type="entry name" value="Pyr_redox_2"/>
    <property type="match status" value="1"/>
</dbReference>
<evidence type="ECO:0000313" key="18">
    <source>
        <dbReference type="EMBL" id="EMP29144.1"/>
    </source>
</evidence>
<dbReference type="GO" id="GO:0005739">
    <property type="term" value="C:mitochondrion"/>
    <property type="evidence" value="ECO:0007669"/>
    <property type="project" value="UniProtKB-SubCell"/>
</dbReference>
<evidence type="ECO:0000256" key="14">
    <source>
        <dbReference type="ARBA" id="ARBA00066447"/>
    </source>
</evidence>
<evidence type="ECO:0000256" key="6">
    <source>
        <dbReference type="ARBA" id="ARBA00022946"/>
    </source>
</evidence>
<accession>M7AWL6</accession>
<evidence type="ECO:0000256" key="5">
    <source>
        <dbReference type="ARBA" id="ARBA00022827"/>
    </source>
</evidence>
<evidence type="ECO:0000256" key="12">
    <source>
        <dbReference type="ARBA" id="ARBA00059167"/>
    </source>
</evidence>
<dbReference type="GO" id="GO:0031410">
    <property type="term" value="C:cytoplasmic vesicle"/>
    <property type="evidence" value="ECO:0007669"/>
    <property type="project" value="UniProtKB-ARBA"/>
</dbReference>
<proteinExistence type="inferred from homology"/>
<dbReference type="Pfam" id="PF14712">
    <property type="entry name" value="Snapin_Pallidin"/>
    <property type="match status" value="1"/>
</dbReference>
<dbReference type="eggNOG" id="KOG3851">
    <property type="taxonomic scope" value="Eukaryota"/>
</dbReference>
<keyword evidence="5" id="KW-0274">FAD</keyword>
<name>M7AWL6_CHEMY</name>
<evidence type="ECO:0000256" key="16">
    <source>
        <dbReference type="ARBA" id="ARBA00082958"/>
    </source>
</evidence>
<keyword evidence="7" id="KW-0560">Oxidoreductase</keyword>
<dbReference type="STRING" id="8469.M7AWL6"/>
<evidence type="ECO:0000256" key="9">
    <source>
        <dbReference type="ARBA" id="ARBA00051038"/>
    </source>
</evidence>
<evidence type="ECO:0000256" key="1">
    <source>
        <dbReference type="ARBA" id="ARBA00001974"/>
    </source>
</evidence>
<evidence type="ECO:0000256" key="15">
    <source>
        <dbReference type="ARBA" id="ARBA00070160"/>
    </source>
</evidence>
<dbReference type="AlphaFoldDB" id="M7AWL6"/>
<dbReference type="FunFam" id="3.50.50.60:FF:000034">
    <property type="entry name" value="sulfide:quinone oxidoreductase, mitochondrial"/>
    <property type="match status" value="1"/>
</dbReference>